<dbReference type="RefSeq" id="WP_212513251.1">
    <property type="nucleotide sequence ID" value="NZ_CAWQDX010000037.1"/>
</dbReference>
<keyword evidence="2" id="KW-1185">Reference proteome</keyword>
<proteinExistence type="predicted"/>
<evidence type="ECO:0000313" key="2">
    <source>
        <dbReference type="Proteomes" id="UP000675653"/>
    </source>
</evidence>
<reference evidence="1 2" key="1">
    <citation type="submission" date="2021-04" db="EMBL/GenBank/DDBJ databases">
        <title>Draft Genome of Aeromonas popoffii ID682, isolated from a natural water source in Idaho.</title>
        <authorList>
            <person name="Testerman T."/>
            <person name="Graf J."/>
        </authorList>
    </citation>
    <scope>NUCLEOTIDE SEQUENCE [LARGE SCALE GENOMIC DNA]</scope>
    <source>
        <strain evidence="1 2">ID682</strain>
    </source>
</reference>
<sequence>MDSKLKAPALRVAGWGLLYGEFFDLYTVVDLLQVPSDFASDVVHYLRCLPYVETVAETRSCKKEAGKSLRRIFIKVVSIHPESPRKAPPAKVDVLHSKLAQLSKTMPLPQGKR</sequence>
<protein>
    <submittedName>
        <fullName evidence="1">Uncharacterized protein</fullName>
    </submittedName>
</protein>
<name>A0ABS5GRB9_9GAMM</name>
<gene>
    <name evidence="1" type="ORF">KAT72_07800</name>
</gene>
<dbReference type="EMBL" id="JAGRZL010000016">
    <property type="protein sequence ID" value="MBR7628939.1"/>
    <property type="molecule type" value="Genomic_DNA"/>
</dbReference>
<evidence type="ECO:0000313" key="1">
    <source>
        <dbReference type="EMBL" id="MBR7628939.1"/>
    </source>
</evidence>
<dbReference type="Proteomes" id="UP000675653">
    <property type="component" value="Unassembled WGS sequence"/>
</dbReference>
<accession>A0ABS5GRB9</accession>
<organism evidence="1 2">
    <name type="scientific">Aeromonas popoffii</name>
    <dbReference type="NCBI Taxonomy" id="70856"/>
    <lineage>
        <taxon>Bacteria</taxon>
        <taxon>Pseudomonadati</taxon>
        <taxon>Pseudomonadota</taxon>
        <taxon>Gammaproteobacteria</taxon>
        <taxon>Aeromonadales</taxon>
        <taxon>Aeromonadaceae</taxon>
        <taxon>Aeromonas</taxon>
    </lineage>
</organism>
<comment type="caution">
    <text evidence="1">The sequence shown here is derived from an EMBL/GenBank/DDBJ whole genome shotgun (WGS) entry which is preliminary data.</text>
</comment>